<protein>
    <submittedName>
        <fullName evidence="3">Glycosyltransferase involved in cell wall biosynthesis</fullName>
    </submittedName>
</protein>
<name>A0A840G3X6_RHOTE</name>
<dbReference type="RefSeq" id="WP_153117114.1">
    <property type="nucleotide sequence ID" value="NZ_JACIGE010000001.1"/>
</dbReference>
<accession>A0A840G3X6</accession>
<feature type="domain" description="Glycosyl transferase family 1" evidence="1">
    <location>
        <begin position="210"/>
        <end position="375"/>
    </location>
</feature>
<proteinExistence type="predicted"/>
<evidence type="ECO:0000313" key="3">
    <source>
        <dbReference type="EMBL" id="MBB4245720.1"/>
    </source>
</evidence>
<evidence type="ECO:0000259" key="1">
    <source>
        <dbReference type="Pfam" id="PF00534"/>
    </source>
</evidence>
<evidence type="ECO:0000313" key="4">
    <source>
        <dbReference type="Proteomes" id="UP000587070"/>
    </source>
</evidence>
<dbReference type="Proteomes" id="UP000587070">
    <property type="component" value="Unassembled WGS sequence"/>
</dbReference>
<comment type="caution">
    <text evidence="3">The sequence shown here is derived from an EMBL/GenBank/DDBJ whole genome shotgun (WGS) entry which is preliminary data.</text>
</comment>
<dbReference type="AlphaFoldDB" id="A0A840G3X6"/>
<sequence>MRILMVSDVYFPRINGVSTAIQTCRETLAGEGIDVQLVAPDYGTGTNPGSDGDTAESWISRVRGRPAPRDPEDRVLAWRALRRAVDQALARGVDLVHVQTPFFAHYAGHRAARRHRLPVIATYHTLFEEYLQHYAPFAPVSWLRVLARRFSRAQCNELDAVIVPSQAIHRRLGEYGVTRPMHILPTGIPLARFAPLTASVGTPSASLRSDFRAAHGIADERPVALYVGRVAGEKNIDFLLDVAALARESTPDLLLLIAGEGPALPALRAATEARGLAQHVQFLGYLDRRHELPACYAAADAFVFASRTETQGLVLLEAMAAGLPVVALAVMGTIDILGARRGALVPDDNPAAFALELSQLLRDAPLRRRLGAEGQAYAAEWSDTALAPRLADLYRRIAAGQRSSR</sequence>
<dbReference type="Pfam" id="PF00534">
    <property type="entry name" value="Glycos_transf_1"/>
    <property type="match status" value="1"/>
</dbReference>
<dbReference type="GO" id="GO:0016757">
    <property type="term" value="F:glycosyltransferase activity"/>
    <property type="evidence" value="ECO:0007669"/>
    <property type="project" value="InterPro"/>
</dbReference>
<dbReference type="Pfam" id="PF13439">
    <property type="entry name" value="Glyco_transf_4"/>
    <property type="match status" value="1"/>
</dbReference>
<evidence type="ECO:0000259" key="2">
    <source>
        <dbReference type="Pfam" id="PF13439"/>
    </source>
</evidence>
<keyword evidence="4" id="KW-1185">Reference proteome</keyword>
<dbReference type="EMBL" id="JACIGE010000001">
    <property type="protein sequence ID" value="MBB4245720.1"/>
    <property type="molecule type" value="Genomic_DNA"/>
</dbReference>
<dbReference type="InterPro" id="IPR001296">
    <property type="entry name" value="Glyco_trans_1"/>
</dbReference>
<keyword evidence="3" id="KW-0808">Transferase</keyword>
<dbReference type="InterPro" id="IPR028098">
    <property type="entry name" value="Glyco_trans_4-like_N"/>
</dbReference>
<dbReference type="InterPro" id="IPR050194">
    <property type="entry name" value="Glycosyltransferase_grp1"/>
</dbReference>
<dbReference type="PANTHER" id="PTHR45947:SF3">
    <property type="entry name" value="SULFOQUINOVOSYL TRANSFERASE SQD2"/>
    <property type="match status" value="1"/>
</dbReference>
<feature type="domain" description="Glycosyltransferase subfamily 4-like N-terminal" evidence="2">
    <location>
        <begin position="14"/>
        <end position="192"/>
    </location>
</feature>
<dbReference type="PANTHER" id="PTHR45947">
    <property type="entry name" value="SULFOQUINOVOSYL TRANSFERASE SQD2"/>
    <property type="match status" value="1"/>
</dbReference>
<reference evidence="3 4" key="1">
    <citation type="submission" date="2020-08" db="EMBL/GenBank/DDBJ databases">
        <title>Genome sequencing of Purple Non-Sulfur Bacteria from various extreme environments.</title>
        <authorList>
            <person name="Mayer M."/>
        </authorList>
    </citation>
    <scope>NUCLEOTIDE SEQUENCE [LARGE SCALE GENOMIC DNA]</scope>
    <source>
        <strain evidence="3 4">2761</strain>
    </source>
</reference>
<dbReference type="OrthoDB" id="9802525at2"/>
<dbReference type="SUPFAM" id="SSF53756">
    <property type="entry name" value="UDP-Glycosyltransferase/glycogen phosphorylase"/>
    <property type="match status" value="1"/>
</dbReference>
<dbReference type="Gene3D" id="3.40.50.2000">
    <property type="entry name" value="Glycogen Phosphorylase B"/>
    <property type="match status" value="2"/>
</dbReference>
<organism evidence="3 4">
    <name type="scientific">Rhodocyclus tenuis</name>
    <name type="common">Rhodospirillum tenue</name>
    <dbReference type="NCBI Taxonomy" id="1066"/>
    <lineage>
        <taxon>Bacteria</taxon>
        <taxon>Pseudomonadati</taxon>
        <taxon>Pseudomonadota</taxon>
        <taxon>Betaproteobacteria</taxon>
        <taxon>Rhodocyclales</taxon>
        <taxon>Rhodocyclaceae</taxon>
        <taxon>Rhodocyclus</taxon>
    </lineage>
</organism>
<gene>
    <name evidence="3" type="ORF">GGD90_000069</name>
</gene>